<dbReference type="GO" id="GO:0016020">
    <property type="term" value="C:membrane"/>
    <property type="evidence" value="ECO:0007669"/>
    <property type="project" value="InterPro"/>
</dbReference>
<dbReference type="EMBL" id="QRMZ01000001">
    <property type="protein sequence ID" value="RHK08331.1"/>
    <property type="molecule type" value="Genomic_DNA"/>
</dbReference>
<dbReference type="Pfam" id="PF01066">
    <property type="entry name" value="CDP-OH_P_transf"/>
    <property type="match status" value="1"/>
</dbReference>
<evidence type="ECO:0000313" key="5">
    <source>
        <dbReference type="Proteomes" id="UP000286288"/>
    </source>
</evidence>
<keyword evidence="1 2" id="KW-0808">Transferase</keyword>
<dbReference type="PROSITE" id="PS00379">
    <property type="entry name" value="CDP_ALCOHOL_P_TRANSF"/>
    <property type="match status" value="1"/>
</dbReference>
<dbReference type="AlphaFoldDB" id="A0A415EYF6"/>
<evidence type="ECO:0000313" key="4">
    <source>
        <dbReference type="EMBL" id="RHK08331.1"/>
    </source>
</evidence>
<organism evidence="4 5">
    <name type="scientific">Enterococcus casseliflavus</name>
    <name type="common">Enterococcus flavescens</name>
    <dbReference type="NCBI Taxonomy" id="37734"/>
    <lineage>
        <taxon>Bacteria</taxon>
        <taxon>Bacillati</taxon>
        <taxon>Bacillota</taxon>
        <taxon>Bacilli</taxon>
        <taxon>Lactobacillales</taxon>
        <taxon>Enterococcaceae</taxon>
        <taxon>Enterococcus</taxon>
    </lineage>
</organism>
<reference evidence="4 5" key="1">
    <citation type="submission" date="2018-08" db="EMBL/GenBank/DDBJ databases">
        <title>A genome reference for cultivated species of the human gut microbiota.</title>
        <authorList>
            <person name="Zou Y."/>
            <person name="Xue W."/>
            <person name="Luo G."/>
        </authorList>
    </citation>
    <scope>NUCLEOTIDE SEQUENCE [LARGE SCALE GENOMIC DNA]</scope>
    <source>
        <strain evidence="4 5">AF48-16</strain>
    </source>
</reference>
<keyword evidence="3" id="KW-0812">Transmembrane</keyword>
<keyword evidence="3" id="KW-1133">Transmembrane helix</keyword>
<sequence>MQGVQMNHLPNILTTSRLILAPLLLFLQPMSGWFWLLYSYCFLSDLVDGLLARSMNLTSEVGALLDSFADVIFFLAVFLSFLPQLLAAHTLWVWLLVIAMIRFVSYLIGYVKYRSFSSLHTWLNKAVGFLLGSFPLLLMVCHAKIVVLILGTIATVSALEELLITILSKNLDRNQKSIYESFK</sequence>
<feature type="transmembrane region" description="Helical" evidence="3">
    <location>
        <begin position="63"/>
        <end position="85"/>
    </location>
</feature>
<keyword evidence="3" id="KW-0472">Membrane</keyword>
<protein>
    <submittedName>
        <fullName evidence="4">CDP-alcohol phosphatidyltransferase</fullName>
    </submittedName>
</protein>
<dbReference type="GO" id="GO:0008654">
    <property type="term" value="P:phospholipid biosynthetic process"/>
    <property type="evidence" value="ECO:0007669"/>
    <property type="project" value="InterPro"/>
</dbReference>
<evidence type="ECO:0000256" key="3">
    <source>
        <dbReference type="SAM" id="Phobius"/>
    </source>
</evidence>
<evidence type="ECO:0000256" key="2">
    <source>
        <dbReference type="RuleBase" id="RU003750"/>
    </source>
</evidence>
<feature type="transmembrane region" description="Helical" evidence="3">
    <location>
        <begin position="91"/>
        <end position="110"/>
    </location>
</feature>
<dbReference type="InterPro" id="IPR000462">
    <property type="entry name" value="CDP-OH_P_trans"/>
</dbReference>
<dbReference type="Gene3D" id="1.20.120.1760">
    <property type="match status" value="1"/>
</dbReference>
<comment type="similarity">
    <text evidence="2">Belongs to the CDP-alcohol phosphatidyltransferase class-I family.</text>
</comment>
<evidence type="ECO:0000256" key="1">
    <source>
        <dbReference type="ARBA" id="ARBA00022679"/>
    </source>
</evidence>
<name>A0A415EYF6_ENTCA</name>
<dbReference type="GO" id="GO:0016780">
    <property type="term" value="F:phosphotransferase activity, for other substituted phosphate groups"/>
    <property type="evidence" value="ECO:0007669"/>
    <property type="project" value="InterPro"/>
</dbReference>
<feature type="transmembrane region" description="Helical" evidence="3">
    <location>
        <begin position="122"/>
        <end position="139"/>
    </location>
</feature>
<dbReference type="InterPro" id="IPR048254">
    <property type="entry name" value="CDP_ALCOHOL_P_TRANSF_CS"/>
</dbReference>
<feature type="transmembrane region" description="Helical" evidence="3">
    <location>
        <begin position="9"/>
        <end position="27"/>
    </location>
</feature>
<gene>
    <name evidence="4" type="ORF">DW084_01310</name>
</gene>
<accession>A0A415EYF6</accession>
<dbReference type="Proteomes" id="UP000286288">
    <property type="component" value="Unassembled WGS sequence"/>
</dbReference>
<feature type="transmembrane region" description="Helical" evidence="3">
    <location>
        <begin position="145"/>
        <end position="167"/>
    </location>
</feature>
<dbReference type="InterPro" id="IPR043130">
    <property type="entry name" value="CDP-OH_PTrfase_TM_dom"/>
</dbReference>
<comment type="caution">
    <text evidence="4">The sequence shown here is derived from an EMBL/GenBank/DDBJ whole genome shotgun (WGS) entry which is preliminary data.</text>
</comment>
<proteinExistence type="inferred from homology"/>